<dbReference type="CDD" id="cd01392">
    <property type="entry name" value="HTH_LacI"/>
    <property type="match status" value="1"/>
</dbReference>
<name>A0A8J7G4R4_9BACL</name>
<dbReference type="InterPro" id="IPR028082">
    <property type="entry name" value="Peripla_BP_I"/>
</dbReference>
<dbReference type="SUPFAM" id="SSF53822">
    <property type="entry name" value="Periplasmic binding protein-like I"/>
    <property type="match status" value="1"/>
</dbReference>
<gene>
    <name evidence="5" type="ORF">IRY55_08310</name>
</gene>
<reference evidence="5" key="1">
    <citation type="submission" date="2020-11" db="EMBL/GenBank/DDBJ databases">
        <title>Multidrug resistant novel bacterium Savagea serpentis sp. nov., isolated from the scats of a vine snake (Ahaetulla nasuta).</title>
        <authorList>
            <person name="Venkata Ramana V."/>
            <person name="Vikas Patil S."/>
            <person name="Yogita Lugani V."/>
        </authorList>
    </citation>
    <scope>NUCLEOTIDE SEQUENCE</scope>
    <source>
        <strain evidence="5">SN6</strain>
    </source>
</reference>
<proteinExistence type="predicted"/>
<dbReference type="PROSITE" id="PS50932">
    <property type="entry name" value="HTH_LACI_2"/>
    <property type="match status" value="1"/>
</dbReference>
<dbReference type="PANTHER" id="PTHR30146">
    <property type="entry name" value="LACI-RELATED TRANSCRIPTIONAL REPRESSOR"/>
    <property type="match status" value="1"/>
</dbReference>
<dbReference type="InterPro" id="IPR010982">
    <property type="entry name" value="Lambda_DNA-bd_dom_sf"/>
</dbReference>
<keyword evidence="2 5" id="KW-0238">DNA-binding</keyword>
<keyword evidence="6" id="KW-1185">Reference proteome</keyword>
<dbReference type="Gene3D" id="3.40.50.2300">
    <property type="match status" value="2"/>
</dbReference>
<evidence type="ECO:0000256" key="2">
    <source>
        <dbReference type="ARBA" id="ARBA00023125"/>
    </source>
</evidence>
<dbReference type="Pfam" id="PF13377">
    <property type="entry name" value="Peripla_BP_3"/>
    <property type="match status" value="1"/>
</dbReference>
<dbReference type="EMBL" id="JADKPV010000003">
    <property type="protein sequence ID" value="MBF4501362.1"/>
    <property type="molecule type" value="Genomic_DNA"/>
</dbReference>
<protein>
    <submittedName>
        <fullName evidence="5">LacI family DNA-binding transcriptional regulator</fullName>
    </submittedName>
</protein>
<dbReference type="SUPFAM" id="SSF47413">
    <property type="entry name" value="lambda repressor-like DNA-binding domains"/>
    <property type="match status" value="1"/>
</dbReference>
<dbReference type="PRINTS" id="PR00036">
    <property type="entry name" value="HTHLACI"/>
</dbReference>
<comment type="caution">
    <text evidence="5">The sequence shown here is derived from an EMBL/GenBank/DDBJ whole genome shotgun (WGS) entry which is preliminary data.</text>
</comment>
<dbReference type="AlphaFoldDB" id="A0A8J7G4R4"/>
<accession>A0A8J7G4R4</accession>
<dbReference type="CDD" id="cd06267">
    <property type="entry name" value="PBP1_LacI_sugar_binding-like"/>
    <property type="match status" value="1"/>
</dbReference>
<dbReference type="InterPro" id="IPR046335">
    <property type="entry name" value="LacI/GalR-like_sensor"/>
</dbReference>
<evidence type="ECO:0000256" key="3">
    <source>
        <dbReference type="ARBA" id="ARBA00023163"/>
    </source>
</evidence>
<dbReference type="InterPro" id="IPR000843">
    <property type="entry name" value="HTH_LacI"/>
</dbReference>
<dbReference type="Gene3D" id="1.10.260.40">
    <property type="entry name" value="lambda repressor-like DNA-binding domains"/>
    <property type="match status" value="1"/>
</dbReference>
<dbReference type="Proteomes" id="UP000622653">
    <property type="component" value="Unassembled WGS sequence"/>
</dbReference>
<evidence type="ECO:0000313" key="6">
    <source>
        <dbReference type="Proteomes" id="UP000622653"/>
    </source>
</evidence>
<organism evidence="5 6">
    <name type="scientific">Savagea serpentis</name>
    <dbReference type="NCBI Taxonomy" id="2785297"/>
    <lineage>
        <taxon>Bacteria</taxon>
        <taxon>Bacillati</taxon>
        <taxon>Bacillota</taxon>
        <taxon>Bacilli</taxon>
        <taxon>Bacillales</taxon>
        <taxon>Caryophanaceae</taxon>
        <taxon>Savagea</taxon>
    </lineage>
</organism>
<dbReference type="PROSITE" id="PS00356">
    <property type="entry name" value="HTH_LACI_1"/>
    <property type="match status" value="1"/>
</dbReference>
<keyword evidence="3" id="KW-0804">Transcription</keyword>
<sequence>MKVTIYDIAEKAGVSIATVSKVINNKGRISVETRENVLAVMKELNYRPSIIATALTGKNTNTLGLLIPDLANPFFAELARSIEDSAKDLDYNVVICNTDYSSVKESEYIDLLIQKQVDGFILASGFEQMKPVETLIERNIPVVIVARELPEFAVMSVANDDYYGGYLAAQHLVEQGHQYIGILGRDLWSNRERIRGFNTYLEEQEIPLWPNFKYIEGVEHVEEAIKETRRLLSDAKRPTAIFACNDLLAAGAIRAARDLDFEIPEDLAIVGYDDTSIATIVQPTLTSVAQPIPEIGAACISLIVNKIQGIPVQNKNLKFNPTLMIRQST</sequence>
<dbReference type="PANTHER" id="PTHR30146:SF109">
    <property type="entry name" value="HTH-TYPE TRANSCRIPTIONAL REGULATOR GALS"/>
    <property type="match status" value="1"/>
</dbReference>
<evidence type="ECO:0000256" key="1">
    <source>
        <dbReference type="ARBA" id="ARBA00023015"/>
    </source>
</evidence>
<evidence type="ECO:0000259" key="4">
    <source>
        <dbReference type="PROSITE" id="PS50932"/>
    </source>
</evidence>
<feature type="domain" description="HTH lacI-type" evidence="4">
    <location>
        <begin position="3"/>
        <end position="57"/>
    </location>
</feature>
<dbReference type="GO" id="GO:0000976">
    <property type="term" value="F:transcription cis-regulatory region binding"/>
    <property type="evidence" value="ECO:0007669"/>
    <property type="project" value="TreeGrafter"/>
</dbReference>
<evidence type="ECO:0000313" key="5">
    <source>
        <dbReference type="EMBL" id="MBF4501362.1"/>
    </source>
</evidence>
<dbReference type="GO" id="GO:0003700">
    <property type="term" value="F:DNA-binding transcription factor activity"/>
    <property type="evidence" value="ECO:0007669"/>
    <property type="project" value="TreeGrafter"/>
</dbReference>
<dbReference type="SMART" id="SM00354">
    <property type="entry name" value="HTH_LACI"/>
    <property type="match status" value="1"/>
</dbReference>
<dbReference type="Pfam" id="PF00356">
    <property type="entry name" value="LacI"/>
    <property type="match status" value="1"/>
</dbReference>
<keyword evidence="1" id="KW-0805">Transcription regulation</keyword>